<keyword evidence="1" id="KW-0175">Coiled coil</keyword>
<dbReference type="InterPro" id="IPR025406">
    <property type="entry name" value="DUF4132"/>
</dbReference>
<evidence type="ECO:0000259" key="2">
    <source>
        <dbReference type="Pfam" id="PF13569"/>
    </source>
</evidence>
<evidence type="ECO:0000313" key="4">
    <source>
        <dbReference type="Proteomes" id="UP001243844"/>
    </source>
</evidence>
<dbReference type="AlphaFoldDB" id="A0AAW8JCK1"/>
<dbReference type="Pfam" id="PF13569">
    <property type="entry name" value="DUF4132"/>
    <property type="match status" value="1"/>
</dbReference>
<dbReference type="Gene3D" id="1.25.10.10">
    <property type="entry name" value="Leucine-rich Repeat Variant"/>
    <property type="match status" value="1"/>
</dbReference>
<reference evidence="3" key="1">
    <citation type="submission" date="2023-08" db="EMBL/GenBank/DDBJ databases">
        <title>Emergence of clinically-relevant ST2 carbapenem-resistant Acinetobacter baumannii strains in hospital sewages in Zhejiang, East of China.</title>
        <authorList>
            <person name="Kaichao C."/>
            <person name="Zhang R."/>
        </authorList>
    </citation>
    <scope>NUCLEOTIDE SEQUENCE</scope>
    <source>
        <strain evidence="3">M-RB-37</strain>
    </source>
</reference>
<evidence type="ECO:0000256" key="1">
    <source>
        <dbReference type="SAM" id="Coils"/>
    </source>
</evidence>
<protein>
    <submittedName>
        <fullName evidence="3">DUF4132 domain-containing protein</fullName>
    </submittedName>
</protein>
<dbReference type="InterPro" id="IPR011989">
    <property type="entry name" value="ARM-like"/>
</dbReference>
<feature type="coiled-coil region" evidence="1">
    <location>
        <begin position="382"/>
        <end position="413"/>
    </location>
</feature>
<accession>A0AAW8JCK1</accession>
<organism evidence="3 4">
    <name type="scientific">Acinetobacter rudis</name>
    <dbReference type="NCBI Taxonomy" id="632955"/>
    <lineage>
        <taxon>Bacteria</taxon>
        <taxon>Pseudomonadati</taxon>
        <taxon>Pseudomonadota</taxon>
        <taxon>Gammaproteobacteria</taxon>
        <taxon>Moraxellales</taxon>
        <taxon>Moraxellaceae</taxon>
        <taxon>Acinetobacter</taxon>
    </lineage>
</organism>
<dbReference type="EMBL" id="JAVIDL010000024">
    <property type="protein sequence ID" value="MDQ8936426.1"/>
    <property type="molecule type" value="Genomic_DNA"/>
</dbReference>
<feature type="domain" description="DUF4132" evidence="2">
    <location>
        <begin position="969"/>
        <end position="1121"/>
    </location>
</feature>
<proteinExistence type="predicted"/>
<dbReference type="Pfam" id="PF13646">
    <property type="entry name" value="HEAT_2"/>
    <property type="match status" value="1"/>
</dbReference>
<sequence length="1249" mass="142313">MSNTLFTSIVNLFKNFTEPQGKLLQQIVEPLAKIDESLAEDSMAFIVNGEHVDVLMRLQQLPDDKAGLILGKPGTFGYYWGQVTLTKAEEALAKSSSRARKTLYEKIFDTLSNEQIIRLGKWMAAATQQRNLDQICPSLPEWFHYFAIDGLVTSLANRSFSEKDQRKTLLQHWSIAKLEALLAEEDSTLVPHLLDFIFERRSSRSYYNDDLEVIYKLADCKEYIQTHLTQLQQAAPNYGVEGQENVLQYLQTNKDLLVQSAEVMVQLSICSSKRTRDTATSMLSLLPETETQHYLAHYLSSGNSKQRSNAADLLARLSPSSVDILEQAHAAEKLKSVQQVIMSALQRLKSVDAASEQEELHIPACTPLMTTTIPESFSETVAQNYQQVLEKSRESAEREIEENKLEKSGYKSTWAQRNYKDLQKVKPESLARVVSYLNGEQGLKSFDSDFKIITHQNSLKNLEQFNLNHAVRLFALNGRHYINWDSLFALINHEELAQLELRHIEQALANNNFTNSKRMIAEGMLMEAWNDLNDYIQDADKIWPFFAENMDFLTEAMGLAPSKSDNKYRELEPASAINVLNTFPVLPQQFVPRLLELALGENKRLRFDAQRALERLTGIHLRAIEALDSGKQEIRITAIEWLARLQVQDAIKPLNALLKKEKKEIVRAALLTALEQLGQDISAHLAPKVLLKEAEQGLKGRLSASFTWFDLNALPACTWQDGKAVNPEIIQWWLILAEKLKDPKPNALLQRYMQLLSEKSQQQLANHVLQSFIHQDTRGPSLEEATEIAVKEGPGRLSNYQDWYKRYPQYYEEYANVTLEQVVDELKRQHLATYLGSAIKSKGMLALTFAAQGSTAVKQLQDYMKQHYQRRAQIEAMIHALSISNDPLVIQLLLSLSRRYRTASVQTLAGELVAEIAERNHWSSDELADRTIPTAGLDDQGILQLEYGSRHFTAYVDDKDKFVLKNEDGKVVKALPTARQNDDAALIKEAKALLSNSKKELKQVIDLQTLRLYESMCGERQWSVADWQEYLFAHPIMNRLIQRLVWLEIAADGTTQHFRPSDDGSLLNLDDDEIELASDSHIQISHAVLVGAEQAEQWSDHFKDYKVKPLFEQMNRSLPTFNNPKTDVIEDRKGWLTDTFTLRGVVNKMGYQRTSIEDAGSFDSYSKAFKSLNLEVQIGFSGSYVPEENIPAVLYDLRFARPGQSYWNRTDILIEDVPKILLAECYADYLKLADACSGFDPEWQKKTPW</sequence>
<gene>
    <name evidence="3" type="ORF">RFH47_11935</name>
</gene>
<name>A0AAW8JCK1_9GAMM</name>
<evidence type="ECO:0000313" key="3">
    <source>
        <dbReference type="EMBL" id="MDQ8936426.1"/>
    </source>
</evidence>
<dbReference type="Proteomes" id="UP001243844">
    <property type="component" value="Unassembled WGS sequence"/>
</dbReference>
<dbReference type="InterPro" id="IPR016024">
    <property type="entry name" value="ARM-type_fold"/>
</dbReference>
<comment type="caution">
    <text evidence="3">The sequence shown here is derived from an EMBL/GenBank/DDBJ whole genome shotgun (WGS) entry which is preliminary data.</text>
</comment>
<dbReference type="RefSeq" id="WP_308981743.1">
    <property type="nucleotide sequence ID" value="NZ_JAVIDL010000024.1"/>
</dbReference>
<dbReference type="SUPFAM" id="SSF48371">
    <property type="entry name" value="ARM repeat"/>
    <property type="match status" value="1"/>
</dbReference>